<accession>A0A837GBL4</accession>
<feature type="transmembrane region" description="Helical" evidence="4">
    <location>
        <begin position="258"/>
        <end position="277"/>
    </location>
</feature>
<organism evidence="6">
    <name type="scientific">Vibrio coralliilyticus</name>
    <dbReference type="NCBI Taxonomy" id="190893"/>
    <lineage>
        <taxon>Bacteria</taxon>
        <taxon>Pseudomonadati</taxon>
        <taxon>Pseudomonadota</taxon>
        <taxon>Gammaproteobacteria</taxon>
        <taxon>Vibrionales</taxon>
        <taxon>Vibrionaceae</taxon>
        <taxon>Vibrio</taxon>
    </lineage>
</organism>
<dbReference type="GO" id="GO:0052621">
    <property type="term" value="F:diguanylate cyclase activity"/>
    <property type="evidence" value="ECO:0007669"/>
    <property type="project" value="UniProtKB-EC"/>
</dbReference>
<keyword evidence="4" id="KW-0472">Membrane</keyword>
<protein>
    <recommendedName>
        <fullName evidence="2">diguanylate cyclase</fullName>
        <ecNumber evidence="2">2.7.7.65</ecNumber>
    </recommendedName>
</protein>
<evidence type="ECO:0000259" key="5">
    <source>
        <dbReference type="PROSITE" id="PS50887"/>
    </source>
</evidence>
<dbReference type="InterPro" id="IPR043128">
    <property type="entry name" value="Rev_trsase/Diguanyl_cyclase"/>
</dbReference>
<reference evidence="6" key="1">
    <citation type="journal article" date="2015" name="BMC Genomics">
        <title>Genome mining reveals unlocked bioactive potential of marine Gram-negative bacteria.</title>
        <authorList>
            <person name="Machado H."/>
            <person name="Sonnenschein E.C."/>
            <person name="Melchiorsen J."/>
            <person name="Gram L."/>
        </authorList>
    </citation>
    <scope>NUCLEOTIDE SEQUENCE</scope>
    <source>
        <strain evidence="6">S2052</strain>
    </source>
</reference>
<feature type="domain" description="GGDEF" evidence="5">
    <location>
        <begin position="315"/>
        <end position="438"/>
    </location>
</feature>
<dbReference type="PANTHER" id="PTHR45138">
    <property type="entry name" value="REGULATORY COMPONENTS OF SENSORY TRANSDUCTION SYSTEM"/>
    <property type="match status" value="1"/>
</dbReference>
<dbReference type="PANTHER" id="PTHR45138:SF9">
    <property type="entry name" value="DIGUANYLATE CYCLASE DGCM-RELATED"/>
    <property type="match status" value="1"/>
</dbReference>
<keyword evidence="4" id="KW-1133">Transmembrane helix</keyword>
<dbReference type="EC" id="2.7.7.65" evidence="2"/>
<keyword evidence="4" id="KW-0812">Transmembrane</keyword>
<evidence type="ECO:0000313" key="6">
    <source>
        <dbReference type="EMBL" id="KJY77151.1"/>
    </source>
</evidence>
<dbReference type="CDD" id="cd01949">
    <property type="entry name" value="GGDEF"/>
    <property type="match status" value="1"/>
</dbReference>
<evidence type="ECO:0000256" key="4">
    <source>
        <dbReference type="SAM" id="Phobius"/>
    </source>
</evidence>
<comment type="caution">
    <text evidence="6">The sequence shown here is derived from an EMBL/GenBank/DDBJ whole genome shotgun (WGS) entry which is preliminary data.</text>
</comment>
<proteinExistence type="predicted"/>
<dbReference type="Gene3D" id="3.30.70.270">
    <property type="match status" value="1"/>
</dbReference>
<dbReference type="FunFam" id="3.30.70.270:FF:000001">
    <property type="entry name" value="Diguanylate cyclase domain protein"/>
    <property type="match status" value="1"/>
</dbReference>
<dbReference type="InterPro" id="IPR050469">
    <property type="entry name" value="Diguanylate_Cyclase"/>
</dbReference>
<comment type="cofactor">
    <cofactor evidence="1">
        <name>Mg(2+)</name>
        <dbReference type="ChEBI" id="CHEBI:18420"/>
    </cofactor>
</comment>
<dbReference type="InterPro" id="IPR029787">
    <property type="entry name" value="Nucleotide_cyclase"/>
</dbReference>
<dbReference type="SUPFAM" id="SSF55073">
    <property type="entry name" value="Nucleotide cyclase"/>
    <property type="match status" value="1"/>
</dbReference>
<feature type="transmembrane region" description="Helical" evidence="4">
    <location>
        <begin position="20"/>
        <end position="37"/>
    </location>
</feature>
<dbReference type="AlphaFoldDB" id="A0A837GBL4"/>
<gene>
    <name evidence="6" type="ORF">TW71_04850</name>
</gene>
<evidence type="ECO:0000256" key="2">
    <source>
        <dbReference type="ARBA" id="ARBA00012528"/>
    </source>
</evidence>
<evidence type="ECO:0000256" key="1">
    <source>
        <dbReference type="ARBA" id="ARBA00001946"/>
    </source>
</evidence>
<dbReference type="PROSITE" id="PS50887">
    <property type="entry name" value="GGDEF"/>
    <property type="match status" value="1"/>
</dbReference>
<dbReference type="InterPro" id="IPR000160">
    <property type="entry name" value="GGDEF_dom"/>
</dbReference>
<name>A0A837GBL4_9VIBR</name>
<dbReference type="EMBL" id="JXXR01000002">
    <property type="protein sequence ID" value="KJY77151.1"/>
    <property type="molecule type" value="Genomic_DNA"/>
</dbReference>
<dbReference type="SMART" id="SM00267">
    <property type="entry name" value="GGDEF"/>
    <property type="match status" value="1"/>
</dbReference>
<sequence length="438" mass="50304">MFLHYSRPLSSSANIELRCLALMLFAVFIVNTPLSFIKDAKKKDISFQLKAIDETLNLRRQQISSYAALSKTQIAQQYFTHPDLFYDLTQHLLENQNLITSIEIVSRAPSRHCRYKHLIDSYNSFYASSLNQEARQILYQPDLGLFTEIAPVYQGLQHLGYLVLDVDMSEFNNTSRDNILLLDDDGFIYSSSHPAINSYQYLPDAYSKVWNDLNRSQRSEGILEQGDNYFVYRDIGFFSGKPYFLLKVVPKDEFIPKYLYLILALLCISVGASYYLYKLRQERRELNKITYTDQLSGLHNRHYLQKVEQQSLASKGYFIGIFDIDHFKAVNDKYGHDVGDQVIKRVAAIIKSRIRVADYAFRIGGEEFVVLINTTSVQDAKQVMNRIRIDVSQFTQAPSVTISGGIHPVVGTIPQPLKKADALLYKAKENGRNVIYCQ</sequence>
<comment type="catalytic activity">
    <reaction evidence="3">
        <text>2 GTP = 3',3'-c-di-GMP + 2 diphosphate</text>
        <dbReference type="Rhea" id="RHEA:24898"/>
        <dbReference type="ChEBI" id="CHEBI:33019"/>
        <dbReference type="ChEBI" id="CHEBI:37565"/>
        <dbReference type="ChEBI" id="CHEBI:58805"/>
        <dbReference type="EC" id="2.7.7.65"/>
    </reaction>
</comment>
<evidence type="ECO:0000256" key="3">
    <source>
        <dbReference type="ARBA" id="ARBA00034247"/>
    </source>
</evidence>
<dbReference type="NCBIfam" id="TIGR00254">
    <property type="entry name" value="GGDEF"/>
    <property type="match status" value="1"/>
</dbReference>
<dbReference type="Pfam" id="PF00990">
    <property type="entry name" value="GGDEF"/>
    <property type="match status" value="1"/>
</dbReference>